<sequence>MGAIGAAKEKTPVLLLKTKSIPNDGYKEQFDATKEGTQFEPVFVPVLEHQLLEEGLKVIRDALRNKEISRQAAAKYGGLIFTSQRAVEAFAKLVEEGQGIQFLLFQAQQLTNKTYLDAHSWPHLQDIPIYTVGPATSRALRSIPQNPPLNIFGSETGNGEALAHYMIDHYGKWHKDREIKPPLLFLVGEQRRDIIPKTLMNPTLPRDRRIQVDELAVYGTGVMESFEKDFSKLLKETESKPMRWVVVFSPTGCEAMLRALGMLDPETGKVKTEDQRDGNTFIATIGPTTRDFLQNSFDFEPDVCAEKPSPEGVEAGIEVFLKERI</sequence>
<dbReference type="PANTHER" id="PTHR12390">
    <property type="entry name" value="UROPORPHYRINOGEN III SYNTHASE"/>
    <property type="match status" value="1"/>
</dbReference>
<dbReference type="GO" id="GO:0004852">
    <property type="term" value="F:uroporphyrinogen-III synthase activity"/>
    <property type="evidence" value="ECO:0007669"/>
    <property type="project" value="InterPro"/>
</dbReference>
<comment type="caution">
    <text evidence="2">The sequence shown here is derived from an EMBL/GenBank/DDBJ whole genome shotgun (WGS) entry which is preliminary data.</text>
</comment>
<proteinExistence type="predicted"/>
<reference evidence="2 3" key="1">
    <citation type="submission" date="2018-05" db="EMBL/GenBank/DDBJ databases">
        <title>Genome sequencing and assembly of the regulated plant pathogen Lachnellula willkommii and related sister species for the development of diagnostic species identification markers.</title>
        <authorList>
            <person name="Giroux E."/>
            <person name="Bilodeau G."/>
        </authorList>
    </citation>
    <scope>NUCLEOTIDE SEQUENCE [LARGE SCALE GENOMIC DNA]</scope>
    <source>
        <strain evidence="2 3">CBS 160.35</strain>
    </source>
</reference>
<protein>
    <submittedName>
        <fullName evidence="2">Uroporphyrinogen-III synthase</fullName>
    </submittedName>
</protein>
<dbReference type="Gene3D" id="3.40.50.10090">
    <property type="match status" value="2"/>
</dbReference>
<name>A0A8H8RWE0_9HELO</name>
<dbReference type="InterPro" id="IPR003754">
    <property type="entry name" value="4pyrrol_synth_uPrphyn_synth"/>
</dbReference>
<organism evidence="2 3">
    <name type="scientific">Lachnellula occidentalis</name>
    <dbReference type="NCBI Taxonomy" id="215460"/>
    <lineage>
        <taxon>Eukaryota</taxon>
        <taxon>Fungi</taxon>
        <taxon>Dikarya</taxon>
        <taxon>Ascomycota</taxon>
        <taxon>Pezizomycotina</taxon>
        <taxon>Leotiomycetes</taxon>
        <taxon>Helotiales</taxon>
        <taxon>Lachnaceae</taxon>
        <taxon>Lachnellula</taxon>
    </lineage>
</organism>
<dbReference type="InterPro" id="IPR036108">
    <property type="entry name" value="4pyrrol_syn_uPrphyn_synt_sf"/>
</dbReference>
<dbReference type="SUPFAM" id="SSF69618">
    <property type="entry name" value="HemD-like"/>
    <property type="match status" value="1"/>
</dbReference>
<keyword evidence="3" id="KW-1185">Reference proteome</keyword>
<dbReference type="Pfam" id="PF02602">
    <property type="entry name" value="HEM4"/>
    <property type="match status" value="1"/>
</dbReference>
<evidence type="ECO:0000313" key="3">
    <source>
        <dbReference type="Proteomes" id="UP000443090"/>
    </source>
</evidence>
<dbReference type="EMBL" id="QGMI01000426">
    <property type="protein sequence ID" value="TVY40879.1"/>
    <property type="molecule type" value="Genomic_DNA"/>
</dbReference>
<dbReference type="PANTHER" id="PTHR12390:SF0">
    <property type="entry name" value="UROPORPHYRINOGEN-III SYNTHASE"/>
    <property type="match status" value="1"/>
</dbReference>
<dbReference type="GO" id="GO:0005829">
    <property type="term" value="C:cytosol"/>
    <property type="evidence" value="ECO:0007669"/>
    <property type="project" value="TreeGrafter"/>
</dbReference>
<gene>
    <name evidence="2" type="primary">HEM4</name>
    <name evidence="2" type="ORF">LOCC1_G006490</name>
</gene>
<dbReference type="GO" id="GO:0006782">
    <property type="term" value="P:protoporphyrinogen IX biosynthetic process"/>
    <property type="evidence" value="ECO:0007669"/>
    <property type="project" value="UniProtKB-UniPathway"/>
</dbReference>
<dbReference type="FunFam" id="3.40.50.10090:FF:000011">
    <property type="entry name" value="Uroporphyrinogen-III synthase (UroS), putative"/>
    <property type="match status" value="1"/>
</dbReference>
<feature type="domain" description="Tetrapyrrole biosynthesis uroporphyrinogen III synthase" evidence="1">
    <location>
        <begin position="35"/>
        <end position="312"/>
    </location>
</feature>
<dbReference type="InterPro" id="IPR039793">
    <property type="entry name" value="UROS/Hem4"/>
</dbReference>
<evidence type="ECO:0000313" key="2">
    <source>
        <dbReference type="EMBL" id="TVY40879.1"/>
    </source>
</evidence>
<dbReference type="AlphaFoldDB" id="A0A8H8RWE0"/>
<dbReference type="OrthoDB" id="5595751at2759"/>
<evidence type="ECO:0000259" key="1">
    <source>
        <dbReference type="Pfam" id="PF02602"/>
    </source>
</evidence>
<dbReference type="CDD" id="cd06578">
    <property type="entry name" value="HemD"/>
    <property type="match status" value="1"/>
</dbReference>
<dbReference type="Proteomes" id="UP000443090">
    <property type="component" value="Unassembled WGS sequence"/>
</dbReference>
<dbReference type="GO" id="GO:0006780">
    <property type="term" value="P:uroporphyrinogen III biosynthetic process"/>
    <property type="evidence" value="ECO:0007669"/>
    <property type="project" value="InterPro"/>
</dbReference>
<accession>A0A8H8RWE0</accession>
<dbReference type="UniPathway" id="UPA00251">
    <property type="reaction ID" value="UER00320"/>
</dbReference>